<accession>A0ABU3BS91</accession>
<dbReference type="Pfam" id="PF12704">
    <property type="entry name" value="MacB_PCD"/>
    <property type="match status" value="1"/>
</dbReference>
<evidence type="ECO:0000313" key="11">
    <source>
        <dbReference type="Proteomes" id="UP001267426"/>
    </source>
</evidence>
<evidence type="ECO:0000256" key="2">
    <source>
        <dbReference type="ARBA" id="ARBA00022475"/>
    </source>
</evidence>
<evidence type="ECO:0000256" key="3">
    <source>
        <dbReference type="ARBA" id="ARBA00022692"/>
    </source>
</evidence>
<evidence type="ECO:0000259" key="9">
    <source>
        <dbReference type="Pfam" id="PF12704"/>
    </source>
</evidence>
<proteinExistence type="inferred from homology"/>
<dbReference type="Pfam" id="PF02687">
    <property type="entry name" value="FtsX"/>
    <property type="match status" value="1"/>
</dbReference>
<feature type="domain" description="ABC3 transporter permease C-terminal" evidence="8">
    <location>
        <begin position="285"/>
        <end position="397"/>
    </location>
</feature>
<evidence type="ECO:0000256" key="1">
    <source>
        <dbReference type="ARBA" id="ARBA00004651"/>
    </source>
</evidence>
<keyword evidence="4 7" id="KW-1133">Transmembrane helix</keyword>
<protein>
    <submittedName>
        <fullName evidence="10">ABC transporter permease</fullName>
    </submittedName>
</protein>
<dbReference type="RefSeq" id="WP_311663786.1">
    <property type="nucleotide sequence ID" value="NZ_JAVRHT010000022.1"/>
</dbReference>
<evidence type="ECO:0000256" key="7">
    <source>
        <dbReference type="SAM" id="Phobius"/>
    </source>
</evidence>
<evidence type="ECO:0000256" key="6">
    <source>
        <dbReference type="ARBA" id="ARBA00038076"/>
    </source>
</evidence>
<feature type="transmembrane region" description="Helical" evidence="7">
    <location>
        <begin position="21"/>
        <end position="45"/>
    </location>
</feature>
<evidence type="ECO:0000256" key="5">
    <source>
        <dbReference type="ARBA" id="ARBA00023136"/>
    </source>
</evidence>
<dbReference type="Proteomes" id="UP001267426">
    <property type="component" value="Unassembled WGS sequence"/>
</dbReference>
<dbReference type="PANTHER" id="PTHR30572">
    <property type="entry name" value="MEMBRANE COMPONENT OF TRANSPORTER-RELATED"/>
    <property type="match status" value="1"/>
</dbReference>
<keyword evidence="11" id="KW-1185">Reference proteome</keyword>
<evidence type="ECO:0000259" key="8">
    <source>
        <dbReference type="Pfam" id="PF02687"/>
    </source>
</evidence>
<keyword evidence="3 7" id="KW-0812">Transmembrane</keyword>
<dbReference type="InterPro" id="IPR025857">
    <property type="entry name" value="MacB_PCD"/>
</dbReference>
<keyword evidence="2" id="KW-1003">Cell membrane</keyword>
<feature type="transmembrane region" description="Helical" evidence="7">
    <location>
        <begin position="367"/>
        <end position="387"/>
    </location>
</feature>
<comment type="subcellular location">
    <subcellularLocation>
        <location evidence="1">Cell membrane</location>
        <topology evidence="1">Multi-pass membrane protein</topology>
    </subcellularLocation>
</comment>
<dbReference type="InterPro" id="IPR050250">
    <property type="entry name" value="Macrolide_Exporter_MacB"/>
</dbReference>
<name>A0ABU3BS91_9BACT</name>
<gene>
    <name evidence="10" type="ORF">RM540_10370</name>
</gene>
<sequence length="404" mass="41961">MSFAETLRLALQALRANKLRSALTLVGMAIGVFSVIASVTAVGVLDGTFKDNLVGLGTNTITVEREWDPMTGQMKGQPLPYAQAERLDDLLTLAASVSPKLWQGGATVRAGGESTEPSVGLMGTTGDYLENNGKSLARGRFLTDDDVRSARSVAVLGATLVGTLFEGVEAVGKEVRIDGRRYTVVGVAGEEAEGLGGGSANNRVYVPITRLIAAYGLDEADVDIDVRARSAEAVPGLRAETIGQMRAIRRLPPEAENDFEVTSNEATAETFDGFASALTAGGVGIGLIALLAAGVGVMNIMLVSVTERTREIGVRKSLGATRRDIGRQFLVEAVVLCQIGGLTGVALGVLGGNVAAAVLDSSPAFPWAWALGALAGVTAVALAFGVYPATKAARLHPIEALRQE</sequence>
<dbReference type="InterPro" id="IPR003838">
    <property type="entry name" value="ABC3_permease_C"/>
</dbReference>
<evidence type="ECO:0000256" key="4">
    <source>
        <dbReference type="ARBA" id="ARBA00022989"/>
    </source>
</evidence>
<comment type="caution">
    <text evidence="10">The sequence shown here is derived from an EMBL/GenBank/DDBJ whole genome shotgun (WGS) entry which is preliminary data.</text>
</comment>
<feature type="domain" description="MacB-like periplasmic core" evidence="9">
    <location>
        <begin position="21"/>
        <end position="240"/>
    </location>
</feature>
<keyword evidence="5 7" id="KW-0472">Membrane</keyword>
<comment type="similarity">
    <text evidence="6">Belongs to the ABC-4 integral membrane protein family.</text>
</comment>
<feature type="transmembrane region" description="Helical" evidence="7">
    <location>
        <begin position="325"/>
        <end position="347"/>
    </location>
</feature>
<organism evidence="10 11">
    <name type="scientific">Rubrivirga litoralis</name>
    <dbReference type="NCBI Taxonomy" id="3075598"/>
    <lineage>
        <taxon>Bacteria</taxon>
        <taxon>Pseudomonadati</taxon>
        <taxon>Rhodothermota</taxon>
        <taxon>Rhodothermia</taxon>
        <taxon>Rhodothermales</taxon>
        <taxon>Rubricoccaceae</taxon>
        <taxon>Rubrivirga</taxon>
    </lineage>
</organism>
<evidence type="ECO:0000313" key="10">
    <source>
        <dbReference type="EMBL" id="MDT0632148.1"/>
    </source>
</evidence>
<dbReference type="PANTHER" id="PTHR30572:SF4">
    <property type="entry name" value="ABC TRANSPORTER PERMEASE YTRF"/>
    <property type="match status" value="1"/>
</dbReference>
<reference evidence="10 11" key="1">
    <citation type="submission" date="2023-09" db="EMBL/GenBank/DDBJ databases">
        <authorList>
            <person name="Rey-Velasco X."/>
        </authorList>
    </citation>
    <scope>NUCLEOTIDE SEQUENCE [LARGE SCALE GENOMIC DNA]</scope>
    <source>
        <strain evidence="10 11">F394</strain>
    </source>
</reference>
<feature type="transmembrane region" description="Helical" evidence="7">
    <location>
        <begin position="283"/>
        <end position="305"/>
    </location>
</feature>
<dbReference type="EMBL" id="JAVRHT010000022">
    <property type="protein sequence ID" value="MDT0632148.1"/>
    <property type="molecule type" value="Genomic_DNA"/>
</dbReference>